<sequence length="143" mass="14983">MMTGPIVVGVDGSPTAQRAAAKARDLARRLEVPLHVVSAHTDATIEHVNSGSDQWVVSGADNALYIAESVVKGLRTPGMKIQAGSAQGKPAEALIDYAEKVGAEMIVVGNQRMRGAKRVLGSVANSVSHNATCDVYIANTYVQ</sequence>
<organism evidence="3 4">
    <name type="scientific">Nesterenkonia sandarakina</name>
    <dbReference type="NCBI Taxonomy" id="272918"/>
    <lineage>
        <taxon>Bacteria</taxon>
        <taxon>Bacillati</taxon>
        <taxon>Actinomycetota</taxon>
        <taxon>Actinomycetes</taxon>
        <taxon>Micrococcales</taxon>
        <taxon>Micrococcaceae</taxon>
        <taxon>Nesterenkonia</taxon>
    </lineage>
</organism>
<name>A0A7Z0E8F6_9MICC</name>
<comment type="similarity">
    <text evidence="1">Belongs to the universal stress protein A family.</text>
</comment>
<dbReference type="Gene3D" id="3.40.50.620">
    <property type="entry name" value="HUPs"/>
    <property type="match status" value="1"/>
</dbReference>
<gene>
    <name evidence="3" type="ORF">HNR11_000883</name>
</gene>
<evidence type="ECO:0000313" key="4">
    <source>
        <dbReference type="Proteomes" id="UP000560069"/>
    </source>
</evidence>
<dbReference type="InterPro" id="IPR006016">
    <property type="entry name" value="UspA"/>
</dbReference>
<evidence type="ECO:0000259" key="2">
    <source>
        <dbReference type="Pfam" id="PF00582"/>
    </source>
</evidence>
<proteinExistence type="inferred from homology"/>
<dbReference type="AlphaFoldDB" id="A0A7Z0E8F6"/>
<feature type="domain" description="UspA" evidence="2">
    <location>
        <begin position="2"/>
        <end position="137"/>
    </location>
</feature>
<dbReference type="InterPro" id="IPR014729">
    <property type="entry name" value="Rossmann-like_a/b/a_fold"/>
</dbReference>
<comment type="caution">
    <text evidence="3">The sequence shown here is derived from an EMBL/GenBank/DDBJ whole genome shotgun (WGS) entry which is preliminary data.</text>
</comment>
<dbReference type="SUPFAM" id="SSF52402">
    <property type="entry name" value="Adenine nucleotide alpha hydrolases-like"/>
    <property type="match status" value="1"/>
</dbReference>
<dbReference type="PANTHER" id="PTHR46268">
    <property type="entry name" value="STRESS RESPONSE PROTEIN NHAX"/>
    <property type="match status" value="1"/>
</dbReference>
<dbReference type="Proteomes" id="UP000560069">
    <property type="component" value="Unassembled WGS sequence"/>
</dbReference>
<dbReference type="PRINTS" id="PR01438">
    <property type="entry name" value="UNVRSLSTRESS"/>
</dbReference>
<reference evidence="3 4" key="1">
    <citation type="submission" date="2020-07" db="EMBL/GenBank/DDBJ databases">
        <title>Sequencing the genomes of 1000 actinobacteria strains.</title>
        <authorList>
            <person name="Klenk H.-P."/>
        </authorList>
    </citation>
    <scope>NUCLEOTIDE SEQUENCE [LARGE SCALE GENOMIC DNA]</scope>
    <source>
        <strain evidence="3 4">DSM 15664</strain>
    </source>
</reference>
<dbReference type="EMBL" id="JACCFQ010000001">
    <property type="protein sequence ID" value="NYJ16349.1"/>
    <property type="molecule type" value="Genomic_DNA"/>
</dbReference>
<accession>A0A7Z0E8F6</accession>
<dbReference type="Pfam" id="PF00582">
    <property type="entry name" value="Usp"/>
    <property type="match status" value="1"/>
</dbReference>
<dbReference type="CDD" id="cd00293">
    <property type="entry name" value="USP-like"/>
    <property type="match status" value="1"/>
</dbReference>
<dbReference type="InterPro" id="IPR006015">
    <property type="entry name" value="Universal_stress_UspA"/>
</dbReference>
<evidence type="ECO:0000256" key="1">
    <source>
        <dbReference type="ARBA" id="ARBA00008791"/>
    </source>
</evidence>
<dbReference type="PANTHER" id="PTHR46268:SF6">
    <property type="entry name" value="UNIVERSAL STRESS PROTEIN UP12"/>
    <property type="match status" value="1"/>
</dbReference>
<evidence type="ECO:0000313" key="3">
    <source>
        <dbReference type="EMBL" id="NYJ16349.1"/>
    </source>
</evidence>
<keyword evidence="4" id="KW-1185">Reference proteome</keyword>
<protein>
    <submittedName>
        <fullName evidence="3">Nucleotide-binding universal stress UspA family protein</fullName>
    </submittedName>
</protein>